<proteinExistence type="inferred from homology"/>
<evidence type="ECO:0008006" key="10">
    <source>
        <dbReference type="Google" id="ProtNLM"/>
    </source>
</evidence>
<keyword evidence="9" id="KW-1185">Reference proteome</keyword>
<dbReference type="Proteomes" id="UP000799764">
    <property type="component" value="Unassembled WGS sequence"/>
</dbReference>
<dbReference type="GO" id="GO:0005762">
    <property type="term" value="C:mitochondrial large ribosomal subunit"/>
    <property type="evidence" value="ECO:0007669"/>
    <property type="project" value="InterPro"/>
</dbReference>
<dbReference type="PANTHER" id="PTHR21338:SF0">
    <property type="entry name" value="LARGE RIBOSOMAL SUBUNIT PROTEIN ML41"/>
    <property type="match status" value="1"/>
</dbReference>
<evidence type="ECO:0000313" key="9">
    <source>
        <dbReference type="Proteomes" id="UP000799764"/>
    </source>
</evidence>
<feature type="region of interest" description="Disordered" evidence="7">
    <location>
        <begin position="120"/>
        <end position="141"/>
    </location>
</feature>
<keyword evidence="3" id="KW-0809">Transit peptide</keyword>
<dbReference type="AlphaFoldDB" id="A0A9P4UF56"/>
<dbReference type="GO" id="GO:0003735">
    <property type="term" value="F:structural constituent of ribosome"/>
    <property type="evidence" value="ECO:0007669"/>
    <property type="project" value="InterPro"/>
</dbReference>
<sequence>MFKPTPCMQKALRRLPLSTKQAGREYYKGNKTGTLGTIDKYGRFHPDYTKIRTFVYPAKGVEDFELTPFVSNSTPKNVQLGEKKWETVPEPMTGEAYLGRWKAEGGHDVVNAPRRSLAQEQKMPEVWEAPPQKSDKKFWQK</sequence>
<evidence type="ECO:0000256" key="2">
    <source>
        <dbReference type="ARBA" id="ARBA00010152"/>
    </source>
</evidence>
<dbReference type="InterPro" id="IPR019189">
    <property type="entry name" value="Ribosomal_mL41"/>
</dbReference>
<keyword evidence="6" id="KW-0687">Ribonucleoprotein</keyword>
<evidence type="ECO:0000256" key="3">
    <source>
        <dbReference type="ARBA" id="ARBA00022946"/>
    </source>
</evidence>
<dbReference type="EMBL" id="MU001494">
    <property type="protein sequence ID" value="KAF2449644.1"/>
    <property type="molecule type" value="Genomic_DNA"/>
</dbReference>
<comment type="caution">
    <text evidence="8">The sequence shown here is derived from an EMBL/GenBank/DDBJ whole genome shotgun (WGS) entry which is preliminary data.</text>
</comment>
<comment type="similarity">
    <text evidence="2">Belongs to the mitochondrion-specific ribosomal protein mL41 family.</text>
</comment>
<evidence type="ECO:0000256" key="7">
    <source>
        <dbReference type="SAM" id="MobiDB-lite"/>
    </source>
</evidence>
<comment type="subcellular location">
    <subcellularLocation>
        <location evidence="1">Mitochondrion</location>
    </subcellularLocation>
</comment>
<evidence type="ECO:0000256" key="5">
    <source>
        <dbReference type="ARBA" id="ARBA00023128"/>
    </source>
</evidence>
<dbReference type="GO" id="GO:0006412">
    <property type="term" value="P:translation"/>
    <property type="evidence" value="ECO:0007669"/>
    <property type="project" value="TreeGrafter"/>
</dbReference>
<evidence type="ECO:0000256" key="4">
    <source>
        <dbReference type="ARBA" id="ARBA00022980"/>
    </source>
</evidence>
<dbReference type="OrthoDB" id="408933at2759"/>
<evidence type="ECO:0000256" key="6">
    <source>
        <dbReference type="ARBA" id="ARBA00023274"/>
    </source>
</evidence>
<dbReference type="PANTHER" id="PTHR21338">
    <property type="entry name" value="MITOCHONDRIAL RIBOSOMAL PROTEIN L41"/>
    <property type="match status" value="1"/>
</dbReference>
<name>A0A9P4UF56_9PLEO</name>
<protein>
    <recommendedName>
        <fullName evidence="10">50S ribosomal protein YmL27</fullName>
    </recommendedName>
</protein>
<keyword evidence="4" id="KW-0689">Ribosomal protein</keyword>
<dbReference type="Pfam" id="PF09809">
    <property type="entry name" value="MRP-L27"/>
    <property type="match status" value="1"/>
</dbReference>
<evidence type="ECO:0000256" key="1">
    <source>
        <dbReference type="ARBA" id="ARBA00004173"/>
    </source>
</evidence>
<accession>A0A9P4UF56</accession>
<organism evidence="8 9">
    <name type="scientific">Karstenula rhodostoma CBS 690.94</name>
    <dbReference type="NCBI Taxonomy" id="1392251"/>
    <lineage>
        <taxon>Eukaryota</taxon>
        <taxon>Fungi</taxon>
        <taxon>Dikarya</taxon>
        <taxon>Ascomycota</taxon>
        <taxon>Pezizomycotina</taxon>
        <taxon>Dothideomycetes</taxon>
        <taxon>Pleosporomycetidae</taxon>
        <taxon>Pleosporales</taxon>
        <taxon>Massarineae</taxon>
        <taxon>Didymosphaeriaceae</taxon>
        <taxon>Karstenula</taxon>
    </lineage>
</organism>
<gene>
    <name evidence="8" type="ORF">P171DRAFT_405059</name>
</gene>
<reference evidence="8" key="1">
    <citation type="journal article" date="2020" name="Stud. Mycol.">
        <title>101 Dothideomycetes genomes: a test case for predicting lifestyles and emergence of pathogens.</title>
        <authorList>
            <person name="Haridas S."/>
            <person name="Albert R."/>
            <person name="Binder M."/>
            <person name="Bloem J."/>
            <person name="Labutti K."/>
            <person name="Salamov A."/>
            <person name="Andreopoulos B."/>
            <person name="Baker S."/>
            <person name="Barry K."/>
            <person name="Bills G."/>
            <person name="Bluhm B."/>
            <person name="Cannon C."/>
            <person name="Castanera R."/>
            <person name="Culley D."/>
            <person name="Daum C."/>
            <person name="Ezra D."/>
            <person name="Gonzalez J."/>
            <person name="Henrissat B."/>
            <person name="Kuo A."/>
            <person name="Liang C."/>
            <person name="Lipzen A."/>
            <person name="Lutzoni F."/>
            <person name="Magnuson J."/>
            <person name="Mondo S."/>
            <person name="Nolan M."/>
            <person name="Ohm R."/>
            <person name="Pangilinan J."/>
            <person name="Park H.-J."/>
            <person name="Ramirez L."/>
            <person name="Alfaro M."/>
            <person name="Sun H."/>
            <person name="Tritt A."/>
            <person name="Yoshinaga Y."/>
            <person name="Zwiers L.-H."/>
            <person name="Turgeon B."/>
            <person name="Goodwin S."/>
            <person name="Spatafora J."/>
            <person name="Crous P."/>
            <person name="Grigoriev I."/>
        </authorList>
    </citation>
    <scope>NUCLEOTIDE SEQUENCE</scope>
    <source>
        <strain evidence="8">CBS 690.94</strain>
    </source>
</reference>
<keyword evidence="5" id="KW-0496">Mitochondrion</keyword>
<evidence type="ECO:0000313" key="8">
    <source>
        <dbReference type="EMBL" id="KAF2449644.1"/>
    </source>
</evidence>